<gene>
    <name evidence="1" type="ORF">SUNI508_01536</name>
</gene>
<protein>
    <recommendedName>
        <fullName evidence="3">BTB domain-containing protein</fullName>
    </recommendedName>
</protein>
<comment type="caution">
    <text evidence="1">The sequence shown here is derived from an EMBL/GenBank/DDBJ whole genome shotgun (WGS) entry which is preliminary data.</text>
</comment>
<evidence type="ECO:0000313" key="1">
    <source>
        <dbReference type="EMBL" id="KAK9417779.1"/>
    </source>
</evidence>
<keyword evidence="2" id="KW-1185">Reference proteome</keyword>
<dbReference type="CDD" id="cd18186">
    <property type="entry name" value="BTB_POZ_ZBTB_KLHL-like"/>
    <property type="match status" value="1"/>
</dbReference>
<reference evidence="1 2" key="1">
    <citation type="journal article" date="2024" name="J. Plant Pathol.">
        <title>Sequence and assembly of the genome of Seiridium unicorne, isolate CBS 538.82, causal agent of cypress canker disease.</title>
        <authorList>
            <person name="Scali E."/>
            <person name="Rocca G.D."/>
            <person name="Danti R."/>
            <person name="Garbelotto M."/>
            <person name="Barberini S."/>
            <person name="Baroncelli R."/>
            <person name="Emiliani G."/>
        </authorList>
    </citation>
    <scope>NUCLEOTIDE SEQUENCE [LARGE SCALE GENOMIC DNA]</scope>
    <source>
        <strain evidence="1 2">BM-138-508</strain>
    </source>
</reference>
<dbReference type="Proteomes" id="UP001408356">
    <property type="component" value="Unassembled WGS sequence"/>
</dbReference>
<dbReference type="EMBL" id="JARVKF010000396">
    <property type="protein sequence ID" value="KAK9417779.1"/>
    <property type="molecule type" value="Genomic_DNA"/>
</dbReference>
<sequence>MDHAAHNWFCVCSACRGEATECVSLKAHHQHTLLVCQLLATDPSTTAVYDHDQFLGHCHTILLAFFSNVLGREIRSTIIQGNRVKEIHLTNYDDSHNDMRIAMRWMYTGCIHFDRENYQGKATNLEQLWLFATDLEMPEYANCLMRMIIGKYTKYKDISGHKECFGVSWYPFEPVFWTWQGWKCGEFDALRSAKLIRFYKQLFRTQKPFSHRARTVYSRHSDNEAPYLRLELDWVKFMHDPKAKERDFKKDFNKWIKSLGGIENETYPTNLPPTDPRQWHHYMVLGPQYGDRLQKWPTCQPGQGYNAEGVTIRRGVRKEDEPLVDDNFQIVAYNPGETSPRRQVRQELKWDHEWY</sequence>
<accession>A0ABR2UTW4</accession>
<dbReference type="SUPFAM" id="SSF54695">
    <property type="entry name" value="POZ domain"/>
    <property type="match status" value="1"/>
</dbReference>
<dbReference type="InterPro" id="IPR011333">
    <property type="entry name" value="SKP1/BTB/POZ_sf"/>
</dbReference>
<organism evidence="1 2">
    <name type="scientific">Seiridium unicorne</name>
    <dbReference type="NCBI Taxonomy" id="138068"/>
    <lineage>
        <taxon>Eukaryota</taxon>
        <taxon>Fungi</taxon>
        <taxon>Dikarya</taxon>
        <taxon>Ascomycota</taxon>
        <taxon>Pezizomycotina</taxon>
        <taxon>Sordariomycetes</taxon>
        <taxon>Xylariomycetidae</taxon>
        <taxon>Amphisphaeriales</taxon>
        <taxon>Sporocadaceae</taxon>
        <taxon>Seiridium</taxon>
    </lineage>
</organism>
<evidence type="ECO:0008006" key="3">
    <source>
        <dbReference type="Google" id="ProtNLM"/>
    </source>
</evidence>
<name>A0ABR2UTW4_9PEZI</name>
<dbReference type="Gene3D" id="3.30.710.10">
    <property type="entry name" value="Potassium Channel Kv1.1, Chain A"/>
    <property type="match status" value="1"/>
</dbReference>
<proteinExistence type="predicted"/>
<evidence type="ECO:0000313" key="2">
    <source>
        <dbReference type="Proteomes" id="UP001408356"/>
    </source>
</evidence>